<keyword evidence="3" id="KW-1185">Reference proteome</keyword>
<protein>
    <submittedName>
        <fullName evidence="2">Uncharacterized protein</fullName>
    </submittedName>
</protein>
<evidence type="ECO:0000313" key="3">
    <source>
        <dbReference type="Proteomes" id="UP000499080"/>
    </source>
</evidence>
<feature type="compositionally biased region" description="Pro residues" evidence="1">
    <location>
        <begin position="58"/>
        <end position="71"/>
    </location>
</feature>
<feature type="region of interest" description="Disordered" evidence="1">
    <location>
        <begin position="42"/>
        <end position="84"/>
    </location>
</feature>
<evidence type="ECO:0000313" key="2">
    <source>
        <dbReference type="EMBL" id="GBM70336.1"/>
    </source>
</evidence>
<proteinExistence type="predicted"/>
<organism evidence="2 3">
    <name type="scientific">Araneus ventricosus</name>
    <name type="common">Orbweaver spider</name>
    <name type="synonym">Epeira ventricosa</name>
    <dbReference type="NCBI Taxonomy" id="182803"/>
    <lineage>
        <taxon>Eukaryota</taxon>
        <taxon>Metazoa</taxon>
        <taxon>Ecdysozoa</taxon>
        <taxon>Arthropoda</taxon>
        <taxon>Chelicerata</taxon>
        <taxon>Arachnida</taxon>
        <taxon>Araneae</taxon>
        <taxon>Araneomorphae</taxon>
        <taxon>Entelegynae</taxon>
        <taxon>Araneoidea</taxon>
        <taxon>Araneidae</taxon>
        <taxon>Araneus</taxon>
    </lineage>
</organism>
<reference evidence="2 3" key="1">
    <citation type="journal article" date="2019" name="Sci. Rep.">
        <title>Orb-weaving spider Araneus ventricosus genome elucidates the spidroin gene catalogue.</title>
        <authorList>
            <person name="Kono N."/>
            <person name="Nakamura H."/>
            <person name="Ohtoshi R."/>
            <person name="Moran D.A.P."/>
            <person name="Shinohara A."/>
            <person name="Yoshida Y."/>
            <person name="Fujiwara M."/>
            <person name="Mori M."/>
            <person name="Tomita M."/>
            <person name="Arakawa K."/>
        </authorList>
    </citation>
    <scope>NUCLEOTIDE SEQUENCE [LARGE SCALE GENOMIC DNA]</scope>
</reference>
<name>A0A4Y2HZH1_ARAVE</name>
<evidence type="ECO:0000256" key="1">
    <source>
        <dbReference type="SAM" id="MobiDB-lite"/>
    </source>
</evidence>
<feature type="non-terminal residue" evidence="2">
    <location>
        <position position="102"/>
    </location>
</feature>
<dbReference type="EMBL" id="BGPR01260624">
    <property type="protein sequence ID" value="GBM70336.1"/>
    <property type="molecule type" value="Genomic_DNA"/>
</dbReference>
<dbReference type="Proteomes" id="UP000499080">
    <property type="component" value="Unassembled WGS sequence"/>
</dbReference>
<dbReference type="AlphaFoldDB" id="A0A4Y2HZH1"/>
<gene>
    <name evidence="2" type="ORF">AVEN_202311_1</name>
</gene>
<accession>A0A4Y2HZH1</accession>
<comment type="caution">
    <text evidence="2">The sequence shown here is derived from an EMBL/GenBank/DDBJ whole genome shotgun (WGS) entry which is preliminary data.</text>
</comment>
<sequence length="102" mass="11626">MPNSYYLIHFLNKSKSLNLIGQKNLFVLIALRRKSQSLTGALVNAVRRDNSPETSPNPSDPSPSTSAPPSPKTTTQLKSKVKRPWVYHLEENKTKWKERTHK</sequence>